<dbReference type="InterPro" id="IPR050490">
    <property type="entry name" value="Bact_solute-bd_prot1"/>
</dbReference>
<keyword evidence="4" id="KW-0732">Signal</keyword>
<dbReference type="STRING" id="137265.SAMN05421684_6620"/>
<evidence type="ECO:0000256" key="1">
    <source>
        <dbReference type="ARBA" id="ARBA00004196"/>
    </source>
</evidence>
<dbReference type="EMBL" id="FNQB01000003">
    <property type="protein sequence ID" value="SDZ55386.1"/>
    <property type="molecule type" value="Genomic_DNA"/>
</dbReference>
<evidence type="ECO:0000256" key="2">
    <source>
        <dbReference type="ARBA" id="ARBA00008520"/>
    </source>
</evidence>
<dbReference type="PANTHER" id="PTHR43649">
    <property type="entry name" value="ARABINOSE-BINDING PROTEIN-RELATED"/>
    <property type="match status" value="1"/>
</dbReference>
<organism evidence="5 6">
    <name type="scientific">Asanoa ishikariensis</name>
    <dbReference type="NCBI Taxonomy" id="137265"/>
    <lineage>
        <taxon>Bacteria</taxon>
        <taxon>Bacillati</taxon>
        <taxon>Actinomycetota</taxon>
        <taxon>Actinomycetes</taxon>
        <taxon>Micromonosporales</taxon>
        <taxon>Micromonosporaceae</taxon>
        <taxon>Asanoa</taxon>
    </lineage>
</organism>
<sequence>MSQLPDSTSDLSRRSLLRGTAAAGLLATPAVGLLSACAGSSTGDDKADTGAKTNDNPLGVADTGKVDVVVFNGGLGDAYAKFDVTVFNKKHANVTVNLSSTLKIKTEQQPKFSTTPADLINNAGADIMALDTLVNEGALTELTPLLDAPSWDDPNVKVRDTLLPGTINDGTFDGKVLVLNYAYTVFGVWYNQALFDKNGWTAPTTFDEFFTLAPKIKSAGVAPFAFAGKFPYYMRWAIMSWIWQSGGKSAVVDIDNLKPGCWKTPEVMAALEATEKLVKDGYTLPGSATLTHTESQQAFLDGKAALLPCGTWLENEMRQTIPSGFQMKLANFWGVSAADKAKGAVFAGSGENWIVPKKAANAAAGMEFLRAMFSVEGAGKFAELTSSLSSRAGSGDKVTNSTALVSAGEVMKKASGELVSFKHPDWYADIDKAEQNAIGELMAGRMTAAKFADTLQAATDKVAGDSAIKKFTRDA</sequence>
<dbReference type="SUPFAM" id="SSF53850">
    <property type="entry name" value="Periplasmic binding protein-like II"/>
    <property type="match status" value="1"/>
</dbReference>
<keyword evidence="6" id="KW-1185">Reference proteome</keyword>
<accession>A0A1H3TYT0</accession>
<dbReference type="NCBIfam" id="TIGR03851">
    <property type="entry name" value="chitin_NgcE"/>
    <property type="match status" value="1"/>
</dbReference>
<dbReference type="InterPro" id="IPR006059">
    <property type="entry name" value="SBP"/>
</dbReference>
<name>A0A1H3TYT0_9ACTN</name>
<dbReference type="Pfam" id="PF01547">
    <property type="entry name" value="SBP_bac_1"/>
    <property type="match status" value="1"/>
</dbReference>
<proteinExistence type="inferred from homology"/>
<dbReference type="RefSeq" id="WP_090800458.1">
    <property type="nucleotide sequence ID" value="NZ_BOND01000024.1"/>
</dbReference>
<dbReference type="AlphaFoldDB" id="A0A1H3TYT0"/>
<keyword evidence="3" id="KW-0813">Transport</keyword>
<dbReference type="Gene3D" id="3.40.190.10">
    <property type="entry name" value="Periplasmic binding protein-like II"/>
    <property type="match status" value="1"/>
</dbReference>
<comment type="similarity">
    <text evidence="2">Belongs to the bacterial solute-binding protein 1 family.</text>
</comment>
<evidence type="ECO:0000256" key="4">
    <source>
        <dbReference type="ARBA" id="ARBA00022729"/>
    </source>
</evidence>
<dbReference type="PROSITE" id="PS51318">
    <property type="entry name" value="TAT"/>
    <property type="match status" value="1"/>
</dbReference>
<dbReference type="PANTHER" id="PTHR43649:SF31">
    <property type="entry name" value="SN-GLYCEROL-3-PHOSPHATE-BINDING PERIPLASMIC PROTEIN UGPB"/>
    <property type="match status" value="1"/>
</dbReference>
<dbReference type="InterPro" id="IPR022386">
    <property type="entry name" value="Chitin_NgcE"/>
</dbReference>
<dbReference type="GO" id="GO:0030313">
    <property type="term" value="C:cell envelope"/>
    <property type="evidence" value="ECO:0007669"/>
    <property type="project" value="UniProtKB-SubCell"/>
</dbReference>
<dbReference type="InterPro" id="IPR006311">
    <property type="entry name" value="TAT_signal"/>
</dbReference>
<evidence type="ECO:0000313" key="6">
    <source>
        <dbReference type="Proteomes" id="UP000199632"/>
    </source>
</evidence>
<dbReference type="OrthoDB" id="8663148at2"/>
<reference evidence="6" key="1">
    <citation type="submission" date="2016-10" db="EMBL/GenBank/DDBJ databases">
        <authorList>
            <person name="Varghese N."/>
            <person name="Submissions S."/>
        </authorList>
    </citation>
    <scope>NUCLEOTIDE SEQUENCE [LARGE SCALE GENOMIC DNA]</scope>
    <source>
        <strain evidence="6">DSM 44718</strain>
    </source>
</reference>
<comment type="subcellular location">
    <subcellularLocation>
        <location evidence="1">Cell envelope</location>
    </subcellularLocation>
</comment>
<evidence type="ECO:0000256" key="3">
    <source>
        <dbReference type="ARBA" id="ARBA00022448"/>
    </source>
</evidence>
<dbReference type="Proteomes" id="UP000199632">
    <property type="component" value="Unassembled WGS sequence"/>
</dbReference>
<protein>
    <submittedName>
        <fullName evidence="5">Carbohydrate ABC transporter substrate-binding protein, CUT1 family</fullName>
    </submittedName>
</protein>
<evidence type="ECO:0000313" key="5">
    <source>
        <dbReference type="EMBL" id="SDZ55386.1"/>
    </source>
</evidence>
<gene>
    <name evidence="5" type="ORF">SAMN05421684_6620</name>
</gene>